<dbReference type="GeneID" id="20200410"/>
<dbReference type="CTD" id="20200410"/>
<protein>
    <submittedName>
        <fullName evidence="1 2">Uncharacterized protein</fullName>
    </submittedName>
</protein>
<keyword evidence="3" id="KW-1185">Reference proteome</keyword>
<reference evidence="1 3" key="2">
    <citation type="journal article" date="2013" name="Nature">
        <title>Insights into bilaterian evolution from three spiralian genomes.</title>
        <authorList>
            <person name="Simakov O."/>
            <person name="Marletaz F."/>
            <person name="Cho S.J."/>
            <person name="Edsinger-Gonzales E."/>
            <person name="Havlak P."/>
            <person name="Hellsten U."/>
            <person name="Kuo D.H."/>
            <person name="Larsson T."/>
            <person name="Lv J."/>
            <person name="Arendt D."/>
            <person name="Savage R."/>
            <person name="Osoegawa K."/>
            <person name="de Jong P."/>
            <person name="Grimwood J."/>
            <person name="Chapman J.A."/>
            <person name="Shapiro H."/>
            <person name="Aerts A."/>
            <person name="Otillar R.P."/>
            <person name="Terry A.Y."/>
            <person name="Boore J.L."/>
            <person name="Grigoriev I.V."/>
            <person name="Lindberg D.R."/>
            <person name="Seaver E.C."/>
            <person name="Weisblat D.A."/>
            <person name="Putnam N.H."/>
            <person name="Rokhsar D.S."/>
        </authorList>
    </citation>
    <scope>NUCLEOTIDE SEQUENCE</scope>
</reference>
<dbReference type="EnsemblMetazoa" id="HelroT164164">
    <property type="protein sequence ID" value="HelroP164164"/>
    <property type="gene ID" value="HelroG164164"/>
</dbReference>
<gene>
    <name evidence="2" type="primary">20200410</name>
    <name evidence="1" type="ORF">HELRODRAFT_164164</name>
</gene>
<dbReference type="EMBL" id="AMQM01001563">
    <property type="status" value="NOT_ANNOTATED_CDS"/>
    <property type="molecule type" value="Genomic_DNA"/>
</dbReference>
<dbReference type="InParanoid" id="T1EV10"/>
<name>T1EV10_HELRO</name>
<dbReference type="SUPFAM" id="SSF53098">
    <property type="entry name" value="Ribonuclease H-like"/>
    <property type="match status" value="1"/>
</dbReference>
<organism evidence="2 3">
    <name type="scientific">Helobdella robusta</name>
    <name type="common">Californian leech</name>
    <dbReference type="NCBI Taxonomy" id="6412"/>
    <lineage>
        <taxon>Eukaryota</taxon>
        <taxon>Metazoa</taxon>
        <taxon>Spiralia</taxon>
        <taxon>Lophotrochozoa</taxon>
        <taxon>Annelida</taxon>
        <taxon>Clitellata</taxon>
        <taxon>Hirudinea</taxon>
        <taxon>Rhynchobdellida</taxon>
        <taxon>Glossiphoniidae</taxon>
        <taxon>Helobdella</taxon>
    </lineage>
</organism>
<proteinExistence type="predicted"/>
<accession>T1EV10</accession>
<dbReference type="RefSeq" id="XP_009027424.1">
    <property type="nucleotide sequence ID" value="XM_009029176.1"/>
</dbReference>
<reference evidence="2" key="3">
    <citation type="submission" date="2015-06" db="UniProtKB">
        <authorList>
            <consortium name="EnsemblMetazoa"/>
        </authorList>
    </citation>
    <scope>IDENTIFICATION</scope>
</reference>
<sequence>MPNNTSIFIAELKAIDVALDNLKEKNNKYFIIMSDSLSAVMALKQIEINNDLIKSIKIKIHNLIQDKYNIQIIWIPSQIGIACRASAVGEPHGEGLNAKEKDRNSSGRDEQLLWVNSIILAQMPGGN</sequence>
<dbReference type="AlphaFoldDB" id="T1EV10"/>
<dbReference type="OrthoDB" id="8054137at2759"/>
<evidence type="ECO:0000313" key="1">
    <source>
        <dbReference type="EMBL" id="ESN94338.1"/>
    </source>
</evidence>
<dbReference type="InterPro" id="IPR012337">
    <property type="entry name" value="RNaseH-like_sf"/>
</dbReference>
<dbReference type="EMBL" id="KB097571">
    <property type="protein sequence ID" value="ESN94338.1"/>
    <property type="molecule type" value="Genomic_DNA"/>
</dbReference>
<dbReference type="Gene3D" id="3.30.420.10">
    <property type="entry name" value="Ribonuclease H-like superfamily/Ribonuclease H"/>
    <property type="match status" value="1"/>
</dbReference>
<dbReference type="KEGG" id="hro:HELRODRAFT_164164"/>
<reference evidence="3" key="1">
    <citation type="submission" date="2012-12" db="EMBL/GenBank/DDBJ databases">
        <authorList>
            <person name="Hellsten U."/>
            <person name="Grimwood J."/>
            <person name="Chapman J.A."/>
            <person name="Shapiro H."/>
            <person name="Aerts A."/>
            <person name="Otillar R.P."/>
            <person name="Terry A.Y."/>
            <person name="Boore J.L."/>
            <person name="Simakov O."/>
            <person name="Marletaz F."/>
            <person name="Cho S.-J."/>
            <person name="Edsinger-Gonzales E."/>
            <person name="Havlak P."/>
            <person name="Kuo D.-H."/>
            <person name="Larsson T."/>
            <person name="Lv J."/>
            <person name="Arendt D."/>
            <person name="Savage R."/>
            <person name="Osoegawa K."/>
            <person name="de Jong P."/>
            <person name="Lindberg D.R."/>
            <person name="Seaver E.C."/>
            <person name="Weisblat D.A."/>
            <person name="Putnam N.H."/>
            <person name="Grigoriev I.V."/>
            <person name="Rokhsar D.S."/>
        </authorList>
    </citation>
    <scope>NUCLEOTIDE SEQUENCE</scope>
</reference>
<dbReference type="HOGENOM" id="CLU_1972903_0_0_1"/>
<evidence type="ECO:0000313" key="3">
    <source>
        <dbReference type="Proteomes" id="UP000015101"/>
    </source>
</evidence>
<dbReference type="Proteomes" id="UP000015101">
    <property type="component" value="Unassembled WGS sequence"/>
</dbReference>
<evidence type="ECO:0000313" key="2">
    <source>
        <dbReference type="EnsemblMetazoa" id="HelroP164164"/>
    </source>
</evidence>
<dbReference type="GO" id="GO:0003676">
    <property type="term" value="F:nucleic acid binding"/>
    <property type="evidence" value="ECO:0007669"/>
    <property type="project" value="InterPro"/>
</dbReference>
<dbReference type="InterPro" id="IPR036397">
    <property type="entry name" value="RNaseH_sf"/>
</dbReference>